<gene>
    <name evidence="4" type="ORF">TM35_000232560</name>
</gene>
<feature type="transmembrane region" description="Helical" evidence="2">
    <location>
        <begin position="277"/>
        <end position="297"/>
    </location>
</feature>
<keyword evidence="2" id="KW-0472">Membrane</keyword>
<keyword evidence="3" id="KW-0732">Signal</keyword>
<feature type="compositionally biased region" description="Acidic residues" evidence="1">
    <location>
        <begin position="426"/>
        <end position="435"/>
    </location>
</feature>
<feature type="compositionally biased region" description="Polar residues" evidence="1">
    <location>
        <begin position="509"/>
        <end position="525"/>
    </location>
</feature>
<dbReference type="Proteomes" id="UP000192257">
    <property type="component" value="Unassembled WGS sequence"/>
</dbReference>
<evidence type="ECO:0000256" key="3">
    <source>
        <dbReference type="SAM" id="SignalP"/>
    </source>
</evidence>
<reference evidence="4 5" key="1">
    <citation type="submission" date="2017-03" db="EMBL/GenBank/DDBJ databases">
        <title>An alternative strategy for trypanosome survival in the mammalian bloodstream revealed through genome and transcriptome analysis of the ubiquitous bovine parasite Trypanosoma (Megatrypanum) theileri.</title>
        <authorList>
            <person name="Kelly S."/>
            <person name="Ivens A."/>
            <person name="Mott A."/>
            <person name="O'Neill E."/>
            <person name="Emms D."/>
            <person name="Macleod O."/>
            <person name="Voorheis P."/>
            <person name="Matthews J."/>
            <person name="Matthews K."/>
            <person name="Carrington M."/>
        </authorList>
    </citation>
    <scope>NUCLEOTIDE SEQUENCE [LARGE SCALE GENOMIC DNA]</scope>
    <source>
        <strain evidence="4">Edinburgh</strain>
    </source>
</reference>
<dbReference type="OrthoDB" id="243317at2759"/>
<organism evidence="4 5">
    <name type="scientific">Trypanosoma theileri</name>
    <dbReference type="NCBI Taxonomy" id="67003"/>
    <lineage>
        <taxon>Eukaryota</taxon>
        <taxon>Discoba</taxon>
        <taxon>Euglenozoa</taxon>
        <taxon>Kinetoplastea</taxon>
        <taxon>Metakinetoplastina</taxon>
        <taxon>Trypanosomatida</taxon>
        <taxon>Trypanosomatidae</taxon>
        <taxon>Trypanosoma</taxon>
    </lineage>
</organism>
<evidence type="ECO:0000313" key="5">
    <source>
        <dbReference type="Proteomes" id="UP000192257"/>
    </source>
</evidence>
<keyword evidence="2" id="KW-1133">Transmembrane helix</keyword>
<accession>A0A1X0NRE4</accession>
<comment type="caution">
    <text evidence="4">The sequence shown here is derived from an EMBL/GenBank/DDBJ whole genome shotgun (WGS) entry which is preliminary data.</text>
</comment>
<feature type="region of interest" description="Disordered" evidence="1">
    <location>
        <begin position="505"/>
        <end position="525"/>
    </location>
</feature>
<keyword evidence="2" id="KW-0812">Transmembrane</keyword>
<dbReference type="EMBL" id="NBCO01000023">
    <property type="protein sequence ID" value="ORC87285.1"/>
    <property type="molecule type" value="Genomic_DNA"/>
</dbReference>
<evidence type="ECO:0008006" key="6">
    <source>
        <dbReference type="Google" id="ProtNLM"/>
    </source>
</evidence>
<feature type="signal peptide" evidence="3">
    <location>
        <begin position="1"/>
        <end position="19"/>
    </location>
</feature>
<proteinExistence type="predicted"/>
<dbReference type="RefSeq" id="XP_028881351.1">
    <property type="nucleotide sequence ID" value="XM_029027496.1"/>
</dbReference>
<dbReference type="AlphaFoldDB" id="A0A1X0NRE4"/>
<feature type="chain" id="PRO_5013207741" description="Golgi/lysosome glycoprotein" evidence="3">
    <location>
        <begin position="20"/>
        <end position="525"/>
    </location>
</feature>
<feature type="region of interest" description="Disordered" evidence="1">
    <location>
        <begin position="408"/>
        <end position="472"/>
    </location>
</feature>
<keyword evidence="5" id="KW-1185">Reference proteome</keyword>
<name>A0A1X0NRE4_9TRYP</name>
<sequence>MQLHFKVLFFVVVLQQLCGYPQRAASQADVHIVNVSLMTFGWPQEDAQLTALNKVVGSAVCPLFSGGNVSSDMSVGFCRAFLRSVALDRLALQAQADTSSFADSLQASRAALAWVEGNTSELLETVTTAVSEALSTKLVVPTQLGGTYIVPCRGTNSTREVLPLCSSSNNCMASIVVEGLQESVTDIFCSYVPTPCGDHVVSGAFSDDTIMINITNVKNALEIVLQFTETVRDLSVHATRVELYSQGRLAQLYAKNENQLYATTIKSIPHCDPTTGLWMFSLIGIVFILLILSRYVWWRGRHTAKKKERRIIIEEEMRAQGVDPSLSNAGNRYSQYVMGDGSEYAQNYFTQGQEQQYYEGYDQGEGEAGGEGEAEAEAEAAPNEYEYTQENNDMKQDVQQQYEGYDQMNTLNGYGDMKEQYSAGQGEEEEYEGYDQGEGGATTSQEVDGYGYTQEDNANEQYEEQEYGGDEQGMYDDAEYAADADEFVDPGDVAIEGDEAAYVEDNENEVNSLGENSVDNQHVSS</sequence>
<feature type="compositionally biased region" description="Acidic residues" evidence="1">
    <location>
        <begin position="457"/>
        <end position="472"/>
    </location>
</feature>
<evidence type="ECO:0000256" key="2">
    <source>
        <dbReference type="SAM" id="Phobius"/>
    </source>
</evidence>
<evidence type="ECO:0000256" key="1">
    <source>
        <dbReference type="SAM" id="MobiDB-lite"/>
    </source>
</evidence>
<protein>
    <recommendedName>
        <fullName evidence="6">Golgi/lysosome glycoprotein</fullName>
    </recommendedName>
</protein>
<dbReference type="VEuPathDB" id="TriTrypDB:TM35_000232560"/>
<dbReference type="GeneID" id="39987276"/>
<evidence type="ECO:0000313" key="4">
    <source>
        <dbReference type="EMBL" id="ORC87285.1"/>
    </source>
</evidence>